<evidence type="ECO:0000313" key="3">
    <source>
        <dbReference type="Proteomes" id="UP000071644"/>
    </source>
</evidence>
<name>A0AAJ0LM62_9PSED</name>
<comment type="caution">
    <text evidence="2">The sequence shown here is derived from an EMBL/GenBank/DDBJ whole genome shotgun (WGS) entry which is preliminary data.</text>
</comment>
<reference evidence="2 3" key="1">
    <citation type="journal article" date="2016" name="Front. Microbiol.">
        <title>Genomic Resource of Rice Seed Associated Bacteria.</title>
        <authorList>
            <person name="Midha S."/>
            <person name="Bansal K."/>
            <person name="Sharma S."/>
            <person name="Kumar N."/>
            <person name="Patil P.P."/>
            <person name="Chaudhry V."/>
            <person name="Patil P.B."/>
        </authorList>
    </citation>
    <scope>NUCLEOTIDE SEQUENCE [LARGE SCALE GENOMIC DNA]</scope>
    <source>
        <strain evidence="2 3">NS96</strain>
    </source>
</reference>
<dbReference type="Proteomes" id="UP000071644">
    <property type="component" value="Unassembled WGS sequence"/>
</dbReference>
<proteinExistence type="predicted"/>
<dbReference type="AlphaFoldDB" id="A0AAJ0LM62"/>
<dbReference type="EMBL" id="LDSN01000010">
    <property type="protein sequence ID" value="KTT19348.1"/>
    <property type="molecule type" value="Genomic_DNA"/>
</dbReference>
<protein>
    <recommendedName>
        <fullName evidence="4">Imidazoleglycerol-phosphate synthase</fullName>
    </recommendedName>
</protein>
<dbReference type="RefSeq" id="WP_058637719.1">
    <property type="nucleotide sequence ID" value="NZ_LDSN01000010.1"/>
</dbReference>
<evidence type="ECO:0008006" key="4">
    <source>
        <dbReference type="Google" id="ProtNLM"/>
    </source>
</evidence>
<evidence type="ECO:0000313" key="2">
    <source>
        <dbReference type="EMBL" id="KTT19348.1"/>
    </source>
</evidence>
<evidence type="ECO:0000256" key="1">
    <source>
        <dbReference type="SAM" id="MobiDB-lite"/>
    </source>
</evidence>
<gene>
    <name evidence="2" type="ORF">NS96R_04955</name>
</gene>
<accession>A0AAJ0LM62</accession>
<organism evidence="2 3">
    <name type="scientific">Pseudomonas parafulva</name>
    <dbReference type="NCBI Taxonomy" id="157782"/>
    <lineage>
        <taxon>Bacteria</taxon>
        <taxon>Pseudomonadati</taxon>
        <taxon>Pseudomonadota</taxon>
        <taxon>Gammaproteobacteria</taxon>
        <taxon>Pseudomonadales</taxon>
        <taxon>Pseudomonadaceae</taxon>
        <taxon>Pseudomonas</taxon>
    </lineage>
</organism>
<feature type="region of interest" description="Disordered" evidence="1">
    <location>
        <begin position="663"/>
        <end position="690"/>
    </location>
</feature>
<sequence>MKIESAGVAQAVENQSLEAFYKAMDAGPKTWGWDALLVFSRSATNALLSQEYIDRAHIPELFFPPLPDGNVDSGNGIEHVLLGLRLDKARLSFENANLKDPKAKLQMRLVGGKHLEVIETFLDGKPVRSVQALILYNAATHAVLDMNITLDAVAGAVDESGKVLLDINKGYDHLFSGGGTGPERVRLGLYFKELFETWAKEKKEILQFPLSELAVDDTSLLNPGVFMLGTHAEPGAKVLGSANQGDGAVVVFVAMRGNDSGAYPPEDKDLLYMLPDSTDPYTSNLVLSHKLVAQHVVKLGFDQFDWMKGKFDLVALKDDRYRVDENRYKLVANAVSGGGAYAEFDYFDTNHGGTLQPWHWKLTMKGATLNLFDKGSEVVFDKRMLKINWSSAMPVGTLVYWLQTGNSSGDTIPLQVSAKVEIRADCKFDVSREANKTTLKFSVSNFESSVEISIQDGFRSGDAGKDARARSENLKAPLEAALIKAAKEKLESLKNMTFEIDALRLNQLLFRGDNVVDPRDVAVPNDLTLLGNLAPKRTAMSITPLEPIVASGGFIDFSASSTSGITWTVENLPGETGETGKFATPSVGRYTAPSDDALVTEGQRRVIVKATSGEQVSRALVSIVPSHVSVNPWVAVVSLGKNYALSAGTPDNAELKWNQPELGKVDKDTDPLNPGGQKYTAPTTLPKRESNQPNHYRVLRLDEVTVEPAAGGTPATIDMLVVGAKSPNYWIEPAVNADGSVALPFYRLNLDMEKVKVPEPIEWNVLRGSGTIDSNTQTYKPAPGSDDQYVIISAFYVNDSPDTHDYVILPLPFVPVRNYAEILSPTIKEV</sequence>